<keyword evidence="1" id="KW-0472">Membrane</keyword>
<dbReference type="EMBL" id="CP000860">
    <property type="protein sequence ID" value="ACA58662.1"/>
    <property type="molecule type" value="Genomic_DNA"/>
</dbReference>
<reference evidence="3" key="1">
    <citation type="submission" date="2007-10" db="EMBL/GenBank/DDBJ databases">
        <title>Complete sequence of chromosome of Desulforudis audaxviator MP104C.</title>
        <authorList>
            <person name="Copeland A."/>
            <person name="Lucas S."/>
            <person name="Lapidus A."/>
            <person name="Barry K."/>
            <person name="Glavina del Rio T."/>
            <person name="Dalin E."/>
            <person name="Tice H."/>
            <person name="Bruce D."/>
            <person name="Pitluck S."/>
            <person name="Lowry S.R."/>
            <person name="Larimer F."/>
            <person name="Land M.L."/>
            <person name="Hauser L."/>
            <person name="Kyrpides N."/>
            <person name="Ivanova N.N."/>
            <person name="Richardson P."/>
        </authorList>
    </citation>
    <scope>NUCLEOTIDE SEQUENCE [LARGE SCALE GENOMIC DNA]</scope>
    <source>
        <strain evidence="3">MP104C</strain>
    </source>
</reference>
<dbReference type="HOGENOM" id="CLU_2537054_0_0_9"/>
<organism evidence="2 3">
    <name type="scientific">Desulforudis audaxviator (strain MP104C)</name>
    <dbReference type="NCBI Taxonomy" id="477974"/>
    <lineage>
        <taxon>Bacteria</taxon>
        <taxon>Bacillati</taxon>
        <taxon>Bacillota</taxon>
        <taxon>Clostridia</taxon>
        <taxon>Thermoanaerobacterales</taxon>
        <taxon>Candidatus Desulforudaceae</taxon>
        <taxon>Candidatus Desulforudis</taxon>
    </lineage>
</organism>
<protein>
    <submittedName>
        <fullName evidence="2">Uncharacterized protein</fullName>
    </submittedName>
</protein>
<evidence type="ECO:0000256" key="1">
    <source>
        <dbReference type="SAM" id="Phobius"/>
    </source>
</evidence>
<proteinExistence type="predicted"/>
<evidence type="ECO:0000313" key="3">
    <source>
        <dbReference type="Proteomes" id="UP000008544"/>
    </source>
</evidence>
<dbReference type="Proteomes" id="UP000008544">
    <property type="component" value="Chromosome"/>
</dbReference>
<gene>
    <name evidence="2" type="ordered locus">Daud_0094</name>
</gene>
<feature type="transmembrane region" description="Helical" evidence="1">
    <location>
        <begin position="20"/>
        <end position="43"/>
    </location>
</feature>
<accession>B1I1Q0</accession>
<sequence>MVSHPLRRKGMPLRLLQHNAAYLMLFIAPLTWGGGAFVAAGHLQVSGRRSAGRPGSGAGAHFFPWTRQTGIMDKTGAGWGKAR</sequence>
<dbReference type="KEGG" id="dau:Daud_0094"/>
<evidence type="ECO:0000313" key="2">
    <source>
        <dbReference type="EMBL" id="ACA58662.1"/>
    </source>
</evidence>
<name>B1I1Q0_DESAP</name>
<dbReference type="STRING" id="477974.Daud_0094"/>
<reference evidence="2 3" key="2">
    <citation type="journal article" date="2008" name="Science">
        <title>Environmental genomics reveals a single-species ecosystem deep within Earth.</title>
        <authorList>
            <person name="Chivian D."/>
            <person name="Brodie E.L."/>
            <person name="Alm E.J."/>
            <person name="Culley D.E."/>
            <person name="Dehal P.S."/>
            <person name="Desantis T.Z."/>
            <person name="Gihring T.M."/>
            <person name="Lapidus A."/>
            <person name="Lin L.H."/>
            <person name="Lowry S.R."/>
            <person name="Moser D.P."/>
            <person name="Richardson P.M."/>
            <person name="Southam G."/>
            <person name="Wanger G."/>
            <person name="Pratt L.M."/>
            <person name="Andersen G.L."/>
            <person name="Hazen T.C."/>
            <person name="Brockman F.J."/>
            <person name="Arkin A.P."/>
            <person name="Onstott T.C."/>
        </authorList>
    </citation>
    <scope>NUCLEOTIDE SEQUENCE [LARGE SCALE GENOMIC DNA]</scope>
    <source>
        <strain evidence="2 3">MP104C</strain>
    </source>
</reference>
<keyword evidence="1" id="KW-1133">Transmembrane helix</keyword>
<keyword evidence="3" id="KW-1185">Reference proteome</keyword>
<keyword evidence="1" id="KW-0812">Transmembrane</keyword>
<dbReference type="AlphaFoldDB" id="B1I1Q0"/>